<dbReference type="InterPro" id="IPR000073">
    <property type="entry name" value="AB_hydrolase_1"/>
</dbReference>
<dbReference type="OrthoDB" id="408373at2759"/>
<dbReference type="Gene3D" id="3.40.50.1820">
    <property type="entry name" value="alpha/beta hydrolase"/>
    <property type="match status" value="1"/>
</dbReference>
<evidence type="ECO:0000313" key="3">
    <source>
        <dbReference type="Proteomes" id="UP000775547"/>
    </source>
</evidence>
<evidence type="ECO:0000259" key="1">
    <source>
        <dbReference type="Pfam" id="PF00561"/>
    </source>
</evidence>
<sequence>MVWKVVAPQLASNGYRVLVYGAPRFGYLISTRVQILVDLYGRGYSDAPQTTYDANLYTVQLALLMQHLRWDKAIIGGVSMGGGIATAFVAQFPQLADDNVVLIASAGLMEYSIPRLGQRYIPHCEIHVLPARTNAHIERPSPSTQPFFPHRLLLNAFQKYLQRLILRNSTHAPAEKKENPVTEVRPHLTGAQTAYLTPQ</sequence>
<dbReference type="AlphaFoldDB" id="A0A9P7FZD8"/>
<evidence type="ECO:0000313" key="2">
    <source>
        <dbReference type="EMBL" id="KAG5640116.1"/>
    </source>
</evidence>
<keyword evidence="3" id="KW-1185">Reference proteome</keyword>
<dbReference type="InterPro" id="IPR050228">
    <property type="entry name" value="Carboxylesterase_BioH"/>
</dbReference>
<reference evidence="2" key="1">
    <citation type="submission" date="2020-07" db="EMBL/GenBank/DDBJ databases">
        <authorList>
            <person name="Nieuwenhuis M."/>
            <person name="Van De Peppel L.J.J."/>
        </authorList>
    </citation>
    <scope>NUCLEOTIDE SEQUENCE</scope>
    <source>
        <strain evidence="2">AP01</strain>
        <tissue evidence="2">Mycelium</tissue>
    </source>
</reference>
<dbReference type="Proteomes" id="UP000775547">
    <property type="component" value="Unassembled WGS sequence"/>
</dbReference>
<dbReference type="EMBL" id="JABCKV010001184">
    <property type="protein sequence ID" value="KAG5640116.1"/>
    <property type="molecule type" value="Genomic_DNA"/>
</dbReference>
<dbReference type="PANTHER" id="PTHR43194:SF2">
    <property type="entry name" value="PEROXISOMAL MEMBRANE PROTEIN LPX1"/>
    <property type="match status" value="1"/>
</dbReference>
<gene>
    <name evidence="2" type="ORF">DXG03_001052</name>
</gene>
<accession>A0A9P7FZD8</accession>
<dbReference type="InterPro" id="IPR029058">
    <property type="entry name" value="AB_hydrolase_fold"/>
</dbReference>
<protein>
    <recommendedName>
        <fullName evidence="1">AB hydrolase-1 domain-containing protein</fullName>
    </recommendedName>
</protein>
<dbReference type="PANTHER" id="PTHR43194">
    <property type="entry name" value="HYDROLASE ALPHA/BETA FOLD FAMILY"/>
    <property type="match status" value="1"/>
</dbReference>
<organism evidence="2 3">
    <name type="scientific">Asterophora parasitica</name>
    <dbReference type="NCBI Taxonomy" id="117018"/>
    <lineage>
        <taxon>Eukaryota</taxon>
        <taxon>Fungi</taxon>
        <taxon>Dikarya</taxon>
        <taxon>Basidiomycota</taxon>
        <taxon>Agaricomycotina</taxon>
        <taxon>Agaricomycetes</taxon>
        <taxon>Agaricomycetidae</taxon>
        <taxon>Agaricales</taxon>
        <taxon>Tricholomatineae</taxon>
        <taxon>Lyophyllaceae</taxon>
        <taxon>Asterophora</taxon>
    </lineage>
</organism>
<dbReference type="Pfam" id="PF00561">
    <property type="entry name" value="Abhydrolase_1"/>
    <property type="match status" value="1"/>
</dbReference>
<reference evidence="2" key="2">
    <citation type="submission" date="2021-10" db="EMBL/GenBank/DDBJ databases">
        <title>Phylogenomics reveals ancestral predisposition of the termite-cultivated fungus Termitomyces towards a domesticated lifestyle.</title>
        <authorList>
            <person name="Auxier B."/>
            <person name="Grum-Grzhimaylo A."/>
            <person name="Cardenas M.E."/>
            <person name="Lodge J.D."/>
            <person name="Laessoe T."/>
            <person name="Pedersen O."/>
            <person name="Smith M.E."/>
            <person name="Kuyper T.W."/>
            <person name="Franco-Molano E.A."/>
            <person name="Baroni T.J."/>
            <person name="Aanen D.K."/>
        </authorList>
    </citation>
    <scope>NUCLEOTIDE SEQUENCE</scope>
    <source>
        <strain evidence="2">AP01</strain>
        <tissue evidence="2">Mycelium</tissue>
    </source>
</reference>
<dbReference type="SUPFAM" id="SSF53474">
    <property type="entry name" value="alpha/beta-Hydrolases"/>
    <property type="match status" value="1"/>
</dbReference>
<name>A0A9P7FZD8_9AGAR</name>
<proteinExistence type="predicted"/>
<comment type="caution">
    <text evidence="2">The sequence shown here is derived from an EMBL/GenBank/DDBJ whole genome shotgun (WGS) entry which is preliminary data.</text>
</comment>
<feature type="domain" description="AB hydrolase-1" evidence="1">
    <location>
        <begin position="35"/>
        <end position="124"/>
    </location>
</feature>